<dbReference type="Proteomes" id="UP000027920">
    <property type="component" value="Unassembled WGS sequence"/>
</dbReference>
<dbReference type="HOGENOM" id="CLU_004184_7_4_1"/>
<feature type="domain" description="Heterokaryon incompatibility" evidence="1">
    <location>
        <begin position="126"/>
        <end position="284"/>
    </location>
</feature>
<gene>
    <name evidence="2" type="ORF">A1O9_08106</name>
</gene>
<dbReference type="STRING" id="1182545.A0A072P688"/>
<dbReference type="PANTHER" id="PTHR24148">
    <property type="entry name" value="ANKYRIN REPEAT DOMAIN-CONTAINING PROTEIN 39 HOMOLOG-RELATED"/>
    <property type="match status" value="1"/>
</dbReference>
<evidence type="ECO:0000313" key="3">
    <source>
        <dbReference type="Proteomes" id="UP000027920"/>
    </source>
</evidence>
<dbReference type="InterPro" id="IPR052895">
    <property type="entry name" value="HetReg/Transcr_Mod"/>
</dbReference>
<reference evidence="2 3" key="1">
    <citation type="submission" date="2013-03" db="EMBL/GenBank/DDBJ databases">
        <title>The Genome Sequence of Exophiala aquamarina CBS 119918.</title>
        <authorList>
            <consortium name="The Broad Institute Genomics Platform"/>
            <person name="Cuomo C."/>
            <person name="de Hoog S."/>
            <person name="Gorbushina A."/>
            <person name="Walker B."/>
            <person name="Young S.K."/>
            <person name="Zeng Q."/>
            <person name="Gargeya S."/>
            <person name="Fitzgerald M."/>
            <person name="Haas B."/>
            <person name="Abouelleil A."/>
            <person name="Allen A.W."/>
            <person name="Alvarado L."/>
            <person name="Arachchi H.M."/>
            <person name="Berlin A.M."/>
            <person name="Chapman S.B."/>
            <person name="Gainer-Dewar J."/>
            <person name="Goldberg J."/>
            <person name="Griggs A."/>
            <person name="Gujja S."/>
            <person name="Hansen M."/>
            <person name="Howarth C."/>
            <person name="Imamovic A."/>
            <person name="Ireland A."/>
            <person name="Larimer J."/>
            <person name="McCowan C."/>
            <person name="Murphy C."/>
            <person name="Pearson M."/>
            <person name="Poon T.W."/>
            <person name="Priest M."/>
            <person name="Roberts A."/>
            <person name="Saif S."/>
            <person name="Shea T."/>
            <person name="Sisk P."/>
            <person name="Sykes S."/>
            <person name="Wortman J."/>
            <person name="Nusbaum C."/>
            <person name="Birren B."/>
        </authorList>
    </citation>
    <scope>NUCLEOTIDE SEQUENCE [LARGE SCALE GENOMIC DNA]</scope>
    <source>
        <strain evidence="2 3">CBS 119918</strain>
    </source>
</reference>
<keyword evidence="3" id="KW-1185">Reference proteome</keyword>
<dbReference type="Pfam" id="PF26639">
    <property type="entry name" value="Het-6_barrel"/>
    <property type="match status" value="1"/>
</dbReference>
<evidence type="ECO:0000259" key="1">
    <source>
        <dbReference type="Pfam" id="PF06985"/>
    </source>
</evidence>
<dbReference type="InterPro" id="IPR010730">
    <property type="entry name" value="HET"/>
</dbReference>
<dbReference type="EMBL" id="AMGV01000007">
    <property type="protein sequence ID" value="KEF55356.1"/>
    <property type="molecule type" value="Genomic_DNA"/>
</dbReference>
<dbReference type="PANTHER" id="PTHR24148:SF64">
    <property type="entry name" value="HETEROKARYON INCOMPATIBILITY DOMAIN-CONTAINING PROTEIN"/>
    <property type="match status" value="1"/>
</dbReference>
<comment type="caution">
    <text evidence="2">The sequence shown here is derived from an EMBL/GenBank/DDBJ whole genome shotgun (WGS) entry which is preliminary data.</text>
</comment>
<dbReference type="VEuPathDB" id="FungiDB:A1O9_08106"/>
<dbReference type="GeneID" id="25283019"/>
<dbReference type="Pfam" id="PF06985">
    <property type="entry name" value="HET"/>
    <property type="match status" value="1"/>
</dbReference>
<sequence length="747" mass="84928">MNVPSIAVEEAAPNYVYKKLQNKDDFRLITILPGRFEDIILLEISHVPLLPLHPTISQRMALAELKKTLPPNWDVHEARASYRFLFSYKNPETGSQISSWTHPIGTIDPWLYLQSNEGREDYEPRYEALSYTWDSPLHPETVYIATGTSSSKLSIRKNLASAIRHLRYPDKPRTIWIDALCINQSDVNERNEQVPRMADIYSRAQRVVVWLGPDSANGSHTMRILDFLGSQTLTTVDNLVIATPEATERHWDHRTVLPYDRGTWMGIAQLLNRDYFKRLWIIQEIQLAKEVILCCGNGSVSWDHFSNAVNFLYTSEHLSQSLIPRMRLRLVKRLAQMGFNYPISWNLLNLVEGRACSDQRDLIYGLLGLLPASFSSRIEPRYDLPVRHAYKEVMLAHIEHVQRLDFFEACSLAGREQPGTPSWVPDFSAPPAVGREVGMQLAAGYSRCWAECRWEEQLQQDVLKVAGVQCAKITHVMELIPVSDNPLKTLVDVRALEPDDLDTAPLYVTGEPFRVAYAKTVAGNHVQERFPTLKFPDLETWLTQDSPNALFGKWGKRGLPSPEAWDNHAKVPLVFSEERALRLLQGRRYFVTDRGYIGLGPAGCEVGDIICVFLGYDAPVVLRTQSGNLKNFALIGDAFVYGLHDATALLGQLPSPWRVQVFEDEAGYLTAYRFFNPQSNVLSDEDPRLRPLEQWTRVTSPPRTADDPVIFQCFQHNQTGEIIKHDPRLNPEALIARGLNVNTFCLV</sequence>
<evidence type="ECO:0000313" key="2">
    <source>
        <dbReference type="EMBL" id="KEF55356.1"/>
    </source>
</evidence>
<proteinExistence type="predicted"/>
<name>A0A072P688_9EURO</name>
<dbReference type="AlphaFoldDB" id="A0A072P688"/>
<dbReference type="OrthoDB" id="4850726at2759"/>
<protein>
    <recommendedName>
        <fullName evidence="1">Heterokaryon incompatibility domain-containing protein</fullName>
    </recommendedName>
</protein>
<dbReference type="RefSeq" id="XP_013257946.1">
    <property type="nucleotide sequence ID" value="XM_013402492.1"/>
</dbReference>
<accession>A0A072P688</accession>
<organism evidence="2 3">
    <name type="scientific">Exophiala aquamarina CBS 119918</name>
    <dbReference type="NCBI Taxonomy" id="1182545"/>
    <lineage>
        <taxon>Eukaryota</taxon>
        <taxon>Fungi</taxon>
        <taxon>Dikarya</taxon>
        <taxon>Ascomycota</taxon>
        <taxon>Pezizomycotina</taxon>
        <taxon>Eurotiomycetes</taxon>
        <taxon>Chaetothyriomycetidae</taxon>
        <taxon>Chaetothyriales</taxon>
        <taxon>Herpotrichiellaceae</taxon>
        <taxon>Exophiala</taxon>
    </lineage>
</organism>